<accession>A0A640TZK3</accession>
<evidence type="ECO:0000313" key="2">
    <source>
        <dbReference type="EMBL" id="GFE27366.1"/>
    </source>
</evidence>
<evidence type="ECO:0000313" key="3">
    <source>
        <dbReference type="Proteomes" id="UP000429552"/>
    </source>
</evidence>
<dbReference type="AlphaFoldDB" id="A0A640TZK3"/>
<feature type="region of interest" description="Disordered" evidence="1">
    <location>
        <begin position="71"/>
        <end position="151"/>
    </location>
</feature>
<dbReference type="Proteomes" id="UP000429552">
    <property type="component" value="Unassembled WGS sequence"/>
</dbReference>
<proteinExistence type="predicted"/>
<sequence>MHPSLSIRIIETLRNVQAEVAIEHHGIHLFHSIYPYQSPDIYPYESTDLAPLSTTPGKTAAHPEGLILRTMRRSDAGGGALRDDPNDTAGHGHPAERPRSGRATSLRPFPLARPPSRARGRCRAVDGYARGRRALTTVPGGEQARETGAGG</sequence>
<protein>
    <submittedName>
        <fullName evidence="2">Uncharacterized protein</fullName>
    </submittedName>
</protein>
<gene>
    <name evidence="2" type="ORF">Sliba_78190</name>
</gene>
<organism evidence="2 3">
    <name type="scientific">Streptomyces nigrescens</name>
    <dbReference type="NCBI Taxonomy" id="1920"/>
    <lineage>
        <taxon>Bacteria</taxon>
        <taxon>Bacillati</taxon>
        <taxon>Actinomycetota</taxon>
        <taxon>Actinomycetes</taxon>
        <taxon>Kitasatosporales</taxon>
        <taxon>Streptomycetaceae</taxon>
        <taxon>Streptomyces</taxon>
    </lineage>
</organism>
<reference evidence="2 3" key="1">
    <citation type="submission" date="2019-12" db="EMBL/GenBank/DDBJ databases">
        <title>Whole genome shotgun sequence of Streptomyces libani subsp. libani NBRC 13452.</title>
        <authorList>
            <person name="Ichikawa N."/>
            <person name="Kimura A."/>
            <person name="Kitahashi Y."/>
            <person name="Komaki H."/>
            <person name="Tamura T."/>
        </authorList>
    </citation>
    <scope>NUCLEOTIDE SEQUENCE [LARGE SCALE GENOMIC DNA]</scope>
    <source>
        <strain evidence="2 3">NBRC 13452</strain>
    </source>
</reference>
<evidence type="ECO:0000256" key="1">
    <source>
        <dbReference type="SAM" id="MobiDB-lite"/>
    </source>
</evidence>
<dbReference type="EMBL" id="BLIP01000003">
    <property type="protein sequence ID" value="GFE27366.1"/>
    <property type="molecule type" value="Genomic_DNA"/>
</dbReference>
<name>A0A640TZK3_STRNI</name>
<comment type="caution">
    <text evidence="2">The sequence shown here is derived from an EMBL/GenBank/DDBJ whole genome shotgun (WGS) entry which is preliminary data.</text>
</comment>